<evidence type="ECO:0000256" key="1">
    <source>
        <dbReference type="SAM" id="MobiDB-lite"/>
    </source>
</evidence>
<dbReference type="Proteomes" id="UP001283361">
    <property type="component" value="Unassembled WGS sequence"/>
</dbReference>
<feature type="region of interest" description="Disordered" evidence="1">
    <location>
        <begin position="77"/>
        <end position="96"/>
    </location>
</feature>
<evidence type="ECO:0000313" key="2">
    <source>
        <dbReference type="EMBL" id="KAK3795733.1"/>
    </source>
</evidence>
<comment type="caution">
    <text evidence="2">The sequence shown here is derived from an EMBL/GenBank/DDBJ whole genome shotgun (WGS) entry which is preliminary data.</text>
</comment>
<sequence>MPGGSGQNERSVRSGAVTHAWRQRTEPKVSPEWSSDPCLAAADRTRLQSGAEPRPGPCGSGIKQCSVKSEAVAHAWRQRTKPRVCQEKSSGPSMAAADRTEIMSGAEQWPMPGGSGQGHMSVRSEAVAHAWRQRTKPQVSQERSSDPCMAAANRTTSQSGAEQWLMPGGSGQNQKSVRSGAVAHASRQRTESQVCQERSSGPCLAAANRTTSQSGAEQWLMPGGSGQNHRSGAVAHASRQRTESQVCQERSSGPCLAKADRTTGASGAEQWPMPGGSGQNHRSVRSGAVAHALRKRTEPQVRHVRSSGPCLAAADKTRHLSRTKQWPRPGSNGQNLRSVSSRSSSIGLAAADRACGQSGAEQWPMPGGSVQNHRSVRSEAVAQAWRQRSEPEVTGSVTLVGLQGKSHGNMMLVEKHRVRSFQP</sequence>
<dbReference type="EMBL" id="JAWDGP010001001">
    <property type="protein sequence ID" value="KAK3795733.1"/>
    <property type="molecule type" value="Genomic_DNA"/>
</dbReference>
<proteinExistence type="predicted"/>
<keyword evidence="3" id="KW-1185">Reference proteome</keyword>
<feature type="region of interest" description="Disordered" evidence="1">
    <location>
        <begin position="126"/>
        <end position="372"/>
    </location>
</feature>
<protein>
    <submittedName>
        <fullName evidence="2">Uncharacterized protein</fullName>
    </submittedName>
</protein>
<dbReference type="AlphaFoldDB" id="A0AAE1E7G6"/>
<organism evidence="2 3">
    <name type="scientific">Elysia crispata</name>
    <name type="common">lettuce slug</name>
    <dbReference type="NCBI Taxonomy" id="231223"/>
    <lineage>
        <taxon>Eukaryota</taxon>
        <taxon>Metazoa</taxon>
        <taxon>Spiralia</taxon>
        <taxon>Lophotrochozoa</taxon>
        <taxon>Mollusca</taxon>
        <taxon>Gastropoda</taxon>
        <taxon>Heterobranchia</taxon>
        <taxon>Euthyneura</taxon>
        <taxon>Panpulmonata</taxon>
        <taxon>Sacoglossa</taxon>
        <taxon>Placobranchoidea</taxon>
        <taxon>Plakobranchidae</taxon>
        <taxon>Elysia</taxon>
    </lineage>
</organism>
<name>A0AAE1E7G6_9GAST</name>
<accession>A0AAE1E7G6</accession>
<feature type="region of interest" description="Disordered" evidence="1">
    <location>
        <begin position="1"/>
        <end position="37"/>
    </location>
</feature>
<reference evidence="2" key="1">
    <citation type="journal article" date="2023" name="G3 (Bethesda)">
        <title>A reference genome for the long-term kleptoplast-retaining sea slug Elysia crispata morphotype clarki.</title>
        <authorList>
            <person name="Eastman K.E."/>
            <person name="Pendleton A.L."/>
            <person name="Shaikh M.A."/>
            <person name="Suttiyut T."/>
            <person name="Ogas R."/>
            <person name="Tomko P."/>
            <person name="Gavelis G."/>
            <person name="Widhalm J.R."/>
            <person name="Wisecaver J.H."/>
        </authorList>
    </citation>
    <scope>NUCLEOTIDE SEQUENCE</scope>
    <source>
        <strain evidence="2">ECLA1</strain>
    </source>
</reference>
<gene>
    <name evidence="2" type="ORF">RRG08_027291</name>
</gene>
<evidence type="ECO:0000313" key="3">
    <source>
        <dbReference type="Proteomes" id="UP001283361"/>
    </source>
</evidence>